<feature type="transmembrane region" description="Helical" evidence="12">
    <location>
        <begin position="252"/>
        <end position="277"/>
    </location>
</feature>
<dbReference type="HAMAP" id="MF_01464_B">
    <property type="entry name" value="SecF_B"/>
    <property type="match status" value="1"/>
</dbReference>
<evidence type="ECO:0000256" key="4">
    <source>
        <dbReference type="ARBA" id="ARBA00022692"/>
    </source>
</evidence>
<dbReference type="GO" id="GO:0005886">
    <property type="term" value="C:plasma membrane"/>
    <property type="evidence" value="ECO:0007669"/>
    <property type="project" value="UniProtKB-SubCell"/>
</dbReference>
<comment type="similarity">
    <text evidence="12">Belongs to the SecD/SecF family. SecF subfamily.</text>
</comment>
<keyword evidence="3 12" id="KW-1003">Cell membrane</keyword>
<evidence type="ECO:0000256" key="7">
    <source>
        <dbReference type="ARBA" id="ARBA00023010"/>
    </source>
</evidence>
<dbReference type="InterPro" id="IPR022813">
    <property type="entry name" value="SecD/SecF_arch_bac"/>
</dbReference>
<feature type="transmembrane region" description="Helical" evidence="12">
    <location>
        <begin position="9"/>
        <end position="27"/>
    </location>
</feature>
<dbReference type="Pfam" id="PF07549">
    <property type="entry name" value="Sec_GG"/>
    <property type="match status" value="1"/>
</dbReference>
<dbReference type="AlphaFoldDB" id="A0A1U7M2X3"/>
<protein>
    <recommendedName>
        <fullName evidence="12">Protein-export membrane protein SecF</fullName>
    </recommendedName>
</protein>
<dbReference type="RefSeq" id="WP_075728135.1">
    <property type="nucleotide sequence ID" value="NZ_LTDM01000064.1"/>
</dbReference>
<dbReference type="InterPro" id="IPR022646">
    <property type="entry name" value="SecD/SecF_CS"/>
</dbReference>
<dbReference type="Pfam" id="PF02355">
    <property type="entry name" value="SecD_SecF_C"/>
    <property type="match status" value="1"/>
</dbReference>
<feature type="transmembrane region" description="Helical" evidence="12">
    <location>
        <begin position="126"/>
        <end position="143"/>
    </location>
</feature>
<keyword evidence="2 12" id="KW-0813">Transport</keyword>
<name>A0A1U7M2X3_TISCR</name>
<keyword evidence="7 12" id="KW-0811">Translocation</keyword>
<comment type="similarity">
    <text evidence="10">In the C-terminal section; belongs to the SecD/SecF family. SecF subfamily.</text>
</comment>
<evidence type="ECO:0000313" key="14">
    <source>
        <dbReference type="EMBL" id="OLS01672.1"/>
    </source>
</evidence>
<dbReference type="InterPro" id="IPR022645">
    <property type="entry name" value="SecD/SecF_bac"/>
</dbReference>
<dbReference type="OrthoDB" id="9805019at2"/>
<feature type="transmembrane region" description="Helical" evidence="12">
    <location>
        <begin position="150"/>
        <end position="171"/>
    </location>
</feature>
<gene>
    <name evidence="12 14" type="primary">secF</name>
    <name evidence="14" type="ORF">TICRE_22720</name>
</gene>
<organism evidence="14 15">
    <name type="scientific">Tissierella creatinophila DSM 6911</name>
    <dbReference type="NCBI Taxonomy" id="1123403"/>
    <lineage>
        <taxon>Bacteria</taxon>
        <taxon>Bacillati</taxon>
        <taxon>Bacillota</taxon>
        <taxon>Tissierellia</taxon>
        <taxon>Tissierellales</taxon>
        <taxon>Tissierellaceae</taxon>
        <taxon>Tissierella</taxon>
    </lineage>
</organism>
<dbReference type="NCBIfam" id="TIGR00966">
    <property type="entry name" value="transloc_SecF"/>
    <property type="match status" value="1"/>
</dbReference>
<evidence type="ECO:0000313" key="15">
    <source>
        <dbReference type="Proteomes" id="UP000186112"/>
    </source>
</evidence>
<evidence type="ECO:0000256" key="3">
    <source>
        <dbReference type="ARBA" id="ARBA00022475"/>
    </source>
</evidence>
<keyword evidence="6 12" id="KW-1133">Transmembrane helix</keyword>
<dbReference type="SUPFAM" id="SSF82866">
    <property type="entry name" value="Multidrug efflux transporter AcrB transmembrane domain"/>
    <property type="match status" value="1"/>
</dbReference>
<evidence type="ECO:0000256" key="6">
    <source>
        <dbReference type="ARBA" id="ARBA00022989"/>
    </source>
</evidence>
<evidence type="ECO:0000256" key="10">
    <source>
        <dbReference type="ARBA" id="ARBA00060856"/>
    </source>
</evidence>
<sequence length="288" mass="32089">MNVIKNRRIYLFISLVVIIIGLGTMAFRGLNYGIDFTGGTIITVNANKFIPAEEVKQITNKLDKNMSVIYSGKDKKDIIIKSTLNISNKDMIAIGDEFKDKHDIESKNINAKIVGPSIGKETRNKAILSTIIASVLMLVYITFRFEFTLGVSAIVALIHDVLVTISIYAIFNLPVNSSFIAAILTIVGYSINDTIVIFDKIRENMRFNSRQKLEEIINNSVNTTLRRTINTTITTLIAVIVLYIMGVEDIKVLALPLILGMISGTYSSIFIAPSLWYDIKSLKTRTAK</sequence>
<evidence type="ECO:0000256" key="8">
    <source>
        <dbReference type="ARBA" id="ARBA00023136"/>
    </source>
</evidence>
<comment type="function">
    <text evidence="9 12">Part of the Sec protein translocase complex. Interacts with the SecYEG preprotein conducting channel. SecDF uses the proton motive force (PMF) to complete protein translocation after the ATP-dependent function of SecA.</text>
</comment>
<comment type="subcellular location">
    <subcellularLocation>
        <location evidence="1 12">Cell membrane</location>
        <topology evidence="1 12">Multi-pass membrane protein</topology>
    </subcellularLocation>
</comment>
<comment type="similarity">
    <text evidence="11">In the N-terminal section; belongs to the SecD/SecF family. SecD subfamily.</text>
</comment>
<feature type="transmembrane region" description="Helical" evidence="12">
    <location>
        <begin position="228"/>
        <end position="246"/>
    </location>
</feature>
<dbReference type="InterPro" id="IPR048634">
    <property type="entry name" value="SecD_SecF_C"/>
</dbReference>
<dbReference type="FunFam" id="1.20.1640.10:FF:000024">
    <property type="entry name" value="Multifunctional fusion protein"/>
    <property type="match status" value="1"/>
</dbReference>
<dbReference type="GO" id="GO:0015450">
    <property type="term" value="F:protein-transporting ATPase activity"/>
    <property type="evidence" value="ECO:0007669"/>
    <property type="project" value="InterPro"/>
</dbReference>
<dbReference type="GO" id="GO:0065002">
    <property type="term" value="P:intracellular protein transmembrane transport"/>
    <property type="evidence" value="ECO:0007669"/>
    <property type="project" value="UniProtKB-UniRule"/>
</dbReference>
<dbReference type="Proteomes" id="UP000186112">
    <property type="component" value="Unassembled WGS sequence"/>
</dbReference>
<evidence type="ECO:0000259" key="13">
    <source>
        <dbReference type="Pfam" id="PF02355"/>
    </source>
</evidence>
<evidence type="ECO:0000256" key="2">
    <source>
        <dbReference type="ARBA" id="ARBA00022448"/>
    </source>
</evidence>
<comment type="subunit">
    <text evidence="12">Forms a complex with SecD. Part of the essential Sec protein translocation apparatus which comprises SecA, SecYEG and auxiliary proteins SecDF. Other proteins may also be involved.</text>
</comment>
<feature type="domain" description="Protein export membrane protein SecD/SecF C-terminal" evidence="13">
    <location>
        <begin position="98"/>
        <end position="280"/>
    </location>
</feature>
<feature type="transmembrane region" description="Helical" evidence="12">
    <location>
        <begin position="177"/>
        <end position="198"/>
    </location>
</feature>
<dbReference type="GO" id="GO:0006605">
    <property type="term" value="P:protein targeting"/>
    <property type="evidence" value="ECO:0007669"/>
    <property type="project" value="UniProtKB-UniRule"/>
</dbReference>
<accession>A0A1U7M2X3</accession>
<comment type="caution">
    <text evidence="14">The sequence shown here is derived from an EMBL/GenBank/DDBJ whole genome shotgun (WGS) entry which is preliminary data.</text>
</comment>
<evidence type="ECO:0000256" key="5">
    <source>
        <dbReference type="ARBA" id="ARBA00022927"/>
    </source>
</evidence>
<reference evidence="14 15" key="1">
    <citation type="submission" date="2016-02" db="EMBL/GenBank/DDBJ databases">
        <title>Genome sequence of Tissierella creatinophila DSM 6911.</title>
        <authorList>
            <person name="Poehlein A."/>
            <person name="Daniel R."/>
        </authorList>
    </citation>
    <scope>NUCLEOTIDE SEQUENCE [LARGE SCALE GENOMIC DNA]</scope>
    <source>
        <strain evidence="14 15">DSM 6911</strain>
    </source>
</reference>
<dbReference type="Gene3D" id="1.20.1640.10">
    <property type="entry name" value="Multidrug efflux transporter AcrB transmembrane domain"/>
    <property type="match status" value="1"/>
</dbReference>
<dbReference type="PRINTS" id="PR01755">
    <property type="entry name" value="SECFTRNLCASE"/>
</dbReference>
<dbReference type="PANTHER" id="PTHR30081">
    <property type="entry name" value="PROTEIN-EXPORT MEMBRANE PROTEIN SEC"/>
    <property type="match status" value="1"/>
</dbReference>
<evidence type="ECO:0000256" key="11">
    <source>
        <dbReference type="ARBA" id="ARBA00061053"/>
    </source>
</evidence>
<evidence type="ECO:0000256" key="9">
    <source>
        <dbReference type="ARBA" id="ARBA00059018"/>
    </source>
</evidence>
<keyword evidence="8 12" id="KW-0472">Membrane</keyword>
<evidence type="ECO:0000256" key="12">
    <source>
        <dbReference type="HAMAP-Rule" id="MF_01464"/>
    </source>
</evidence>
<dbReference type="InterPro" id="IPR055344">
    <property type="entry name" value="SecD_SecF_C_bact"/>
</dbReference>
<keyword evidence="5 12" id="KW-0653">Protein transport</keyword>
<keyword evidence="4 12" id="KW-0812">Transmembrane</keyword>
<keyword evidence="15" id="KW-1185">Reference proteome</keyword>
<dbReference type="PANTHER" id="PTHR30081:SF8">
    <property type="entry name" value="PROTEIN TRANSLOCASE SUBUNIT SECF"/>
    <property type="match status" value="1"/>
</dbReference>
<dbReference type="InterPro" id="IPR005665">
    <property type="entry name" value="SecF_bac"/>
</dbReference>
<proteinExistence type="inferred from homology"/>
<dbReference type="NCBIfam" id="TIGR00916">
    <property type="entry name" value="2A0604s01"/>
    <property type="match status" value="1"/>
</dbReference>
<dbReference type="EMBL" id="LTDM01000064">
    <property type="protein sequence ID" value="OLS01672.1"/>
    <property type="molecule type" value="Genomic_DNA"/>
</dbReference>
<dbReference type="GO" id="GO:0043952">
    <property type="term" value="P:protein transport by the Sec complex"/>
    <property type="evidence" value="ECO:0007669"/>
    <property type="project" value="UniProtKB-UniRule"/>
</dbReference>
<evidence type="ECO:0000256" key="1">
    <source>
        <dbReference type="ARBA" id="ARBA00004651"/>
    </source>
</evidence>